<dbReference type="InterPro" id="IPR044751">
    <property type="entry name" value="Ion_transp-like_CBS"/>
</dbReference>
<name>A0A1M5VR29_9FLAO</name>
<keyword evidence="6 8" id="KW-0472">Membrane</keyword>
<dbReference type="PANTHER" id="PTHR22777:SF4">
    <property type="entry name" value="UPF0053 PROTEIN SLL1254"/>
    <property type="match status" value="1"/>
</dbReference>
<gene>
    <name evidence="13" type="ORF">DSM01_161</name>
    <name evidence="14" type="ORF">SAMN04487999_0869</name>
</gene>
<keyword evidence="2 8" id="KW-0812">Transmembrane</keyword>
<evidence type="ECO:0000313" key="16">
    <source>
        <dbReference type="Proteomes" id="UP000290037"/>
    </source>
</evidence>
<dbReference type="Proteomes" id="UP000184240">
    <property type="component" value="Unassembled WGS sequence"/>
</dbReference>
<dbReference type="CDD" id="cd04590">
    <property type="entry name" value="CBS_pair_CorC_HlyC_assoc"/>
    <property type="match status" value="1"/>
</dbReference>
<evidence type="ECO:0000313" key="13">
    <source>
        <dbReference type="EMBL" id="RXG31025.1"/>
    </source>
</evidence>
<evidence type="ECO:0000256" key="3">
    <source>
        <dbReference type="ARBA" id="ARBA00022737"/>
    </source>
</evidence>
<dbReference type="SUPFAM" id="SSF54631">
    <property type="entry name" value="CBS-domain pair"/>
    <property type="match status" value="1"/>
</dbReference>
<dbReference type="PANTHER" id="PTHR22777">
    <property type="entry name" value="HEMOLYSIN-RELATED"/>
    <property type="match status" value="1"/>
</dbReference>
<protein>
    <submittedName>
        <fullName evidence="13">CBS domain containing-hemolysin-like protein</fullName>
    </submittedName>
    <submittedName>
        <fullName evidence="14">Hemolysin, contains CBS domains</fullName>
    </submittedName>
</protein>
<dbReference type="InterPro" id="IPR000644">
    <property type="entry name" value="CBS_dom"/>
</dbReference>
<dbReference type="Pfam" id="PF01595">
    <property type="entry name" value="CNNM"/>
    <property type="match status" value="1"/>
</dbReference>
<evidence type="ECO:0000256" key="7">
    <source>
        <dbReference type="PROSITE-ProRule" id="PRU00703"/>
    </source>
</evidence>
<feature type="domain" description="CBS" evidence="11">
    <location>
        <begin position="275"/>
        <end position="333"/>
    </location>
</feature>
<evidence type="ECO:0000256" key="8">
    <source>
        <dbReference type="PROSITE-ProRule" id="PRU01193"/>
    </source>
</evidence>
<evidence type="ECO:0000256" key="1">
    <source>
        <dbReference type="ARBA" id="ARBA00004141"/>
    </source>
</evidence>
<evidence type="ECO:0000259" key="12">
    <source>
        <dbReference type="PROSITE" id="PS51846"/>
    </source>
</evidence>
<accession>A0A1M5VR29</accession>
<dbReference type="PROSITE" id="PS51846">
    <property type="entry name" value="CNNM"/>
    <property type="match status" value="1"/>
</dbReference>
<evidence type="ECO:0000313" key="14">
    <source>
        <dbReference type="EMBL" id="SHH77709.1"/>
    </source>
</evidence>
<feature type="transmembrane region" description="Helical" evidence="10">
    <location>
        <begin position="137"/>
        <end position="154"/>
    </location>
</feature>
<evidence type="ECO:0000256" key="2">
    <source>
        <dbReference type="ARBA" id="ARBA00022692"/>
    </source>
</evidence>
<proteinExistence type="predicted"/>
<evidence type="ECO:0000256" key="9">
    <source>
        <dbReference type="SAM" id="MobiDB-lite"/>
    </source>
</evidence>
<keyword evidence="3" id="KW-0677">Repeat</keyword>
<dbReference type="InterPro" id="IPR046342">
    <property type="entry name" value="CBS_dom_sf"/>
</dbReference>
<dbReference type="EMBL" id="QOVN01000001">
    <property type="protein sequence ID" value="RXG31025.1"/>
    <property type="molecule type" value="Genomic_DNA"/>
</dbReference>
<dbReference type="RefSeq" id="WP_072980800.1">
    <property type="nucleotide sequence ID" value="NZ_FQXT01000002.1"/>
</dbReference>
<reference evidence="15" key="1">
    <citation type="submission" date="2016-11" db="EMBL/GenBank/DDBJ databases">
        <authorList>
            <person name="Varghese N."/>
            <person name="Submissions S."/>
        </authorList>
    </citation>
    <scope>NUCLEOTIDE SEQUENCE [LARGE SCALE GENOMIC DNA]</scope>
    <source>
        <strain evidence="15">DSM 19859</strain>
    </source>
</reference>
<feature type="region of interest" description="Disordered" evidence="9">
    <location>
        <begin position="364"/>
        <end position="392"/>
    </location>
</feature>
<evidence type="ECO:0000313" key="15">
    <source>
        <dbReference type="Proteomes" id="UP000184240"/>
    </source>
</evidence>
<dbReference type="PROSITE" id="PS51371">
    <property type="entry name" value="CBS"/>
    <property type="match status" value="2"/>
</dbReference>
<comment type="subcellular location">
    <subcellularLocation>
        <location evidence="1">Membrane</location>
        <topology evidence="1">Multi-pass membrane protein</topology>
    </subcellularLocation>
</comment>
<dbReference type="EMBL" id="FQXT01000002">
    <property type="protein sequence ID" value="SHH77709.1"/>
    <property type="molecule type" value="Genomic_DNA"/>
</dbReference>
<feature type="transmembrane region" description="Helical" evidence="10">
    <location>
        <begin position="6"/>
        <end position="28"/>
    </location>
</feature>
<organism evidence="14 15">
    <name type="scientific">Leeuwenhoekiella palythoae</name>
    <dbReference type="NCBI Taxonomy" id="573501"/>
    <lineage>
        <taxon>Bacteria</taxon>
        <taxon>Pseudomonadati</taxon>
        <taxon>Bacteroidota</taxon>
        <taxon>Flavobacteriia</taxon>
        <taxon>Flavobacteriales</taxon>
        <taxon>Flavobacteriaceae</taxon>
        <taxon>Leeuwenhoekiella</taxon>
    </lineage>
</organism>
<reference evidence="14" key="2">
    <citation type="submission" date="2016-11" db="EMBL/GenBank/DDBJ databases">
        <authorList>
            <person name="Jaros S."/>
            <person name="Januszkiewicz K."/>
            <person name="Wedrychowicz H."/>
        </authorList>
    </citation>
    <scope>NUCLEOTIDE SEQUENCE [LARGE SCALE GENOMIC DNA]</scope>
    <source>
        <strain evidence="14">DSM 19859</strain>
    </source>
</reference>
<evidence type="ECO:0000256" key="6">
    <source>
        <dbReference type="ARBA" id="ARBA00023136"/>
    </source>
</evidence>
<feature type="transmembrane region" description="Helical" evidence="10">
    <location>
        <begin position="58"/>
        <end position="76"/>
    </location>
</feature>
<evidence type="ECO:0000259" key="11">
    <source>
        <dbReference type="PROSITE" id="PS51371"/>
    </source>
</evidence>
<dbReference type="Gene3D" id="3.10.580.10">
    <property type="entry name" value="CBS-domain"/>
    <property type="match status" value="1"/>
</dbReference>
<dbReference type="STRING" id="573501.SAMN04487999_0869"/>
<evidence type="ECO:0000256" key="4">
    <source>
        <dbReference type="ARBA" id="ARBA00022989"/>
    </source>
</evidence>
<dbReference type="InterPro" id="IPR002550">
    <property type="entry name" value="CNNM"/>
</dbReference>
<keyword evidence="16" id="KW-1185">Reference proteome</keyword>
<dbReference type="Pfam" id="PF00571">
    <property type="entry name" value="CBS"/>
    <property type="match status" value="2"/>
</dbReference>
<dbReference type="GO" id="GO:0005886">
    <property type="term" value="C:plasma membrane"/>
    <property type="evidence" value="ECO:0007669"/>
    <property type="project" value="TreeGrafter"/>
</dbReference>
<feature type="transmembrane region" description="Helical" evidence="10">
    <location>
        <begin position="96"/>
        <end position="117"/>
    </location>
</feature>
<feature type="domain" description="CNNM transmembrane" evidence="12">
    <location>
        <begin position="1"/>
        <end position="191"/>
    </location>
</feature>
<evidence type="ECO:0000256" key="10">
    <source>
        <dbReference type="SAM" id="Phobius"/>
    </source>
</evidence>
<evidence type="ECO:0000256" key="5">
    <source>
        <dbReference type="ARBA" id="ARBA00023122"/>
    </source>
</evidence>
<keyword evidence="5 7" id="KW-0129">CBS domain</keyword>
<sequence length="392" mass="43860">MLLLIAFAFISIFFSFLCSILEAVLLSITPSFIRIKTKEGKKYAETLANFKKDIDKPLIAILTLNTIAHTVGAILVGDQAGKMAAESGYDVNILGINFVGLVSTVMTLAILVLSEIIPKTIGATYWKSLGNFTAKSLKIILLLLKYTGVLWLLMQVTKLVGKSAHVGTMSREEFMALTDAAEKEGVFEDNETTVIKNLLVFKSVMAKDVMTPFPVVISEDETITLKEFQKQHPHLKFSRIPVFKDKSHNITGFILKDDVLEEIVEERGEKTLADIRRDILIVDADQPIPQLFDTFVSSRGHLALVTDEFGNTIGIVTMEDIIETLLGLEIMDESDDIEDMQVQARKNWERRAKRMGIVLDRAPEPVKEVKLSPQHDTDVKHEDRPDTDKPSE</sequence>
<dbReference type="Proteomes" id="UP000290037">
    <property type="component" value="Unassembled WGS sequence"/>
</dbReference>
<dbReference type="OrthoDB" id="9798188at2"/>
<keyword evidence="4 8" id="KW-1133">Transmembrane helix</keyword>
<feature type="domain" description="CBS" evidence="11">
    <location>
        <begin position="210"/>
        <end position="269"/>
    </location>
</feature>
<reference evidence="13 16" key="3">
    <citation type="submission" date="2018-07" db="EMBL/GenBank/DDBJ databases">
        <title>Leeuwenhoekiella genomics.</title>
        <authorList>
            <person name="Tahon G."/>
            <person name="Willems A."/>
        </authorList>
    </citation>
    <scope>NUCLEOTIDE SEQUENCE [LARGE SCALE GENOMIC DNA]</scope>
    <source>
        <strain evidence="13 16">LMG 24856</strain>
    </source>
</reference>
<dbReference type="AlphaFoldDB" id="A0A1M5VR29"/>